<protein>
    <recommendedName>
        <fullName evidence="8">Hydroxyproline O-arabinosyltransferase-like domain-containing protein</fullName>
    </recommendedName>
</protein>
<evidence type="ECO:0000256" key="5">
    <source>
        <dbReference type="ARBA" id="ARBA00022989"/>
    </source>
</evidence>
<comment type="subcellular location">
    <subcellularLocation>
        <location evidence="1">Membrane</location>
        <topology evidence="1">Single-pass membrane protein</topology>
    </subcellularLocation>
</comment>
<dbReference type="PANTHER" id="PTHR31485:SF17">
    <property type="match status" value="1"/>
</dbReference>
<gene>
    <name evidence="9" type="ORF">WJX72_001729</name>
</gene>
<reference evidence="9 10" key="1">
    <citation type="journal article" date="2024" name="Nat. Commun.">
        <title>Phylogenomics reveals the evolutionary origins of lichenization in chlorophyte algae.</title>
        <authorList>
            <person name="Puginier C."/>
            <person name="Libourel C."/>
            <person name="Otte J."/>
            <person name="Skaloud P."/>
            <person name="Haon M."/>
            <person name="Grisel S."/>
            <person name="Petersen M."/>
            <person name="Berrin J.G."/>
            <person name="Delaux P.M."/>
            <person name="Dal Grande F."/>
            <person name="Keller J."/>
        </authorList>
    </citation>
    <scope>NUCLEOTIDE SEQUENCE [LARGE SCALE GENOMIC DNA]</scope>
    <source>
        <strain evidence="9 10">SAG 2043</strain>
    </source>
</reference>
<keyword evidence="2" id="KW-0328">Glycosyltransferase</keyword>
<sequence>MLLPRRKVGTGQLLLFGLIGFLAGSIFGWMFMGTAHTVMLLRSQPHYGAETIGKAASGAQQQPLASQDTNVQKPNIAQLKQQPDTLPHSTAIPQQVQPQQGASSAAASSAYPTKGTMIHTVCTSNGSPYLNFQNRIMFGTYKLAQQMPGGDKLVAFTRVLHRTQPDVLMDEVPTFRAEPLTPACDNWCEFPVSDRPNAVAQWLRAAEQDPSLIKAPWILMIETDYVWMKPIQAPPAEGPADSWAFPFGYIQPQAPALNAVMKRMYPGDLNDVPGTGPAPVMLRIQELIKITPDWERLTAHIEADPESKEKLGWVREMYAFSVAAALQNVKLEMLLPPKNPLIVQPPADHSIGSAAMFHYTWGAIFQTSTGTKIWEFDKRTYTDVSIQTKTPHVPVPPPFAEGWQLQDGAPVTHALHEEMVQMTTQMNKAVDALPNL</sequence>
<dbReference type="EMBL" id="JALJOR010000005">
    <property type="protein sequence ID" value="KAK9816540.1"/>
    <property type="molecule type" value="Genomic_DNA"/>
</dbReference>
<dbReference type="InterPro" id="IPR044845">
    <property type="entry name" value="HPAT/SRGT1-like"/>
</dbReference>
<evidence type="ECO:0000259" key="8">
    <source>
        <dbReference type="Pfam" id="PF23452"/>
    </source>
</evidence>
<dbReference type="Proteomes" id="UP001489004">
    <property type="component" value="Unassembled WGS sequence"/>
</dbReference>
<dbReference type="Pfam" id="PF23452">
    <property type="entry name" value="HPAT"/>
    <property type="match status" value="1"/>
</dbReference>
<feature type="domain" description="Hydroxyproline O-arabinosyltransferase-like" evidence="8">
    <location>
        <begin position="119"/>
        <end position="394"/>
    </location>
</feature>
<name>A0AAW1Q2W9_9CHLO</name>
<evidence type="ECO:0000256" key="6">
    <source>
        <dbReference type="ARBA" id="ARBA00023136"/>
    </source>
</evidence>
<accession>A0AAW1Q2W9</accession>
<evidence type="ECO:0000256" key="7">
    <source>
        <dbReference type="SAM" id="Phobius"/>
    </source>
</evidence>
<keyword evidence="3" id="KW-0808">Transferase</keyword>
<dbReference type="AlphaFoldDB" id="A0AAW1Q2W9"/>
<evidence type="ECO:0000256" key="4">
    <source>
        <dbReference type="ARBA" id="ARBA00022692"/>
    </source>
</evidence>
<dbReference type="PANTHER" id="PTHR31485">
    <property type="entry name" value="PEPTIDYL SERINE ALPHA-GALACTOSYLTRANSFERASE"/>
    <property type="match status" value="1"/>
</dbReference>
<dbReference type="GO" id="GO:0016020">
    <property type="term" value="C:membrane"/>
    <property type="evidence" value="ECO:0007669"/>
    <property type="project" value="UniProtKB-SubCell"/>
</dbReference>
<evidence type="ECO:0000256" key="3">
    <source>
        <dbReference type="ARBA" id="ARBA00022679"/>
    </source>
</evidence>
<comment type="caution">
    <text evidence="9">The sequence shown here is derived from an EMBL/GenBank/DDBJ whole genome shotgun (WGS) entry which is preliminary data.</text>
</comment>
<evidence type="ECO:0000256" key="1">
    <source>
        <dbReference type="ARBA" id="ARBA00004167"/>
    </source>
</evidence>
<proteinExistence type="predicted"/>
<evidence type="ECO:0000313" key="9">
    <source>
        <dbReference type="EMBL" id="KAK9816540.1"/>
    </source>
</evidence>
<keyword evidence="4 7" id="KW-0812">Transmembrane</keyword>
<dbReference type="GO" id="GO:0016757">
    <property type="term" value="F:glycosyltransferase activity"/>
    <property type="evidence" value="ECO:0007669"/>
    <property type="project" value="UniProtKB-KW"/>
</dbReference>
<evidence type="ECO:0000256" key="2">
    <source>
        <dbReference type="ARBA" id="ARBA00022676"/>
    </source>
</evidence>
<keyword evidence="5 7" id="KW-1133">Transmembrane helix</keyword>
<keyword evidence="10" id="KW-1185">Reference proteome</keyword>
<evidence type="ECO:0000313" key="10">
    <source>
        <dbReference type="Proteomes" id="UP001489004"/>
    </source>
</evidence>
<feature type="transmembrane region" description="Helical" evidence="7">
    <location>
        <begin position="12"/>
        <end position="32"/>
    </location>
</feature>
<dbReference type="InterPro" id="IPR056508">
    <property type="entry name" value="HPAT-like"/>
</dbReference>
<keyword evidence="6 7" id="KW-0472">Membrane</keyword>
<organism evidence="9 10">
    <name type="scientific">[Myrmecia] bisecta</name>
    <dbReference type="NCBI Taxonomy" id="41462"/>
    <lineage>
        <taxon>Eukaryota</taxon>
        <taxon>Viridiplantae</taxon>
        <taxon>Chlorophyta</taxon>
        <taxon>core chlorophytes</taxon>
        <taxon>Trebouxiophyceae</taxon>
        <taxon>Trebouxiales</taxon>
        <taxon>Trebouxiaceae</taxon>
        <taxon>Myrmecia</taxon>
    </lineage>
</organism>